<dbReference type="HOGENOM" id="CLU_001570_25_2_1"/>
<dbReference type="InterPro" id="IPR017972">
    <property type="entry name" value="Cyt_P450_CS"/>
</dbReference>
<evidence type="ECO:0000256" key="6">
    <source>
        <dbReference type="ARBA" id="ARBA00023004"/>
    </source>
</evidence>
<evidence type="ECO:0000256" key="4">
    <source>
        <dbReference type="ARBA" id="ARBA00022617"/>
    </source>
</evidence>
<protein>
    <submittedName>
        <fullName evidence="10">Uncharacterized protein</fullName>
    </submittedName>
</protein>
<dbReference type="PRINTS" id="PR00385">
    <property type="entry name" value="P450"/>
</dbReference>
<dbReference type="GO" id="GO:0005506">
    <property type="term" value="F:iron ion binding"/>
    <property type="evidence" value="ECO:0007669"/>
    <property type="project" value="InterPro"/>
</dbReference>
<feature type="region of interest" description="Disordered" evidence="9">
    <location>
        <begin position="516"/>
        <end position="541"/>
    </location>
</feature>
<keyword evidence="5 7" id="KW-0479">Metal-binding</keyword>
<comment type="cofactor">
    <cofactor evidence="1 7">
        <name>heme</name>
        <dbReference type="ChEBI" id="CHEBI:30413"/>
    </cofactor>
</comment>
<dbReference type="PANTHER" id="PTHR24305">
    <property type="entry name" value="CYTOCHROME P450"/>
    <property type="match status" value="1"/>
</dbReference>
<feature type="compositionally biased region" description="Polar residues" evidence="9">
    <location>
        <begin position="518"/>
        <end position="532"/>
    </location>
</feature>
<dbReference type="InterPro" id="IPR036396">
    <property type="entry name" value="Cyt_P450_sf"/>
</dbReference>
<name>A0A084AXE1_STACB</name>
<evidence type="ECO:0000256" key="8">
    <source>
        <dbReference type="RuleBase" id="RU000461"/>
    </source>
</evidence>
<dbReference type="SUPFAM" id="SSF48264">
    <property type="entry name" value="Cytochrome P450"/>
    <property type="match status" value="1"/>
</dbReference>
<keyword evidence="8" id="KW-0503">Monooxygenase</keyword>
<dbReference type="PRINTS" id="PR00463">
    <property type="entry name" value="EP450I"/>
</dbReference>
<sequence length="659" mass="74370">MNTILSVVVAGLVAYGAWRFYSLRKNIADAERSRLPYVVVLSWLRSVESVGYLLVSAQANRATAAQPDTGLSQRNMVSVKNPLPGFESALVLTSSRFMQDEWGYRTRHALFDRHGEVFTLVAPDANLLLVSNAEVLHQMSLRREDFPKHLEIYDILRCFGENILTTEGVAWRIHRKAASPGFSEKNLALVFRESTQQAESMVRSWTDSVGGRPKTVRTIGDDTMRIALNVISRVGFGVHLLWPGEALPADIDPRQTKYATLDPLNGYQLSFADALENLLKYIVLILVVPLWLLKLLPFHTPQLALTARNEFFRYANELVDEKTETLRQAKDEKEQRDNMDLMDHLIRASRVGNEKAVSKGSLLGREEVIGDTFLILVAGHETTANVIHFTIVELANNPDAQRQLQRELDDILEGKEPRDWNHDKLVKPLLSSMIAACFNETLRLMPPVVGIPKIVTPHQDQSIVMEGQTYVLPKSTQVRWAATSIHCNPRYWPGKPSKLRPGESDVNDWVPERWYRASDSSEQQGSNQTTDVGHTDDNEEPDVSLKLFQPARGAFIPFSEGARACLGKRMAQVEMIAILAVLFQKHSVELAVDEWASDEQVDEMSREERLALYRKAQDKSRATIKEAKMVLSLKLQGGRHIPVRLVRRGHERFADLGSD</sequence>
<keyword evidence="4 7" id="KW-0349">Heme</keyword>
<dbReference type="PROSITE" id="PS00086">
    <property type="entry name" value="CYTOCHROME_P450"/>
    <property type="match status" value="1"/>
</dbReference>
<feature type="binding site" description="axial binding residue" evidence="7">
    <location>
        <position position="565"/>
    </location>
    <ligand>
        <name>heme</name>
        <dbReference type="ChEBI" id="CHEBI:30413"/>
    </ligand>
    <ligandPart>
        <name>Fe</name>
        <dbReference type="ChEBI" id="CHEBI:18248"/>
    </ligandPart>
</feature>
<dbReference type="Proteomes" id="UP000028045">
    <property type="component" value="Unassembled WGS sequence"/>
</dbReference>
<dbReference type="InterPro" id="IPR002401">
    <property type="entry name" value="Cyt_P450_E_grp-I"/>
</dbReference>
<evidence type="ECO:0000256" key="9">
    <source>
        <dbReference type="SAM" id="MobiDB-lite"/>
    </source>
</evidence>
<dbReference type="GO" id="GO:0004497">
    <property type="term" value="F:monooxygenase activity"/>
    <property type="evidence" value="ECO:0007669"/>
    <property type="project" value="UniProtKB-KW"/>
</dbReference>
<dbReference type="OrthoDB" id="1470350at2759"/>
<dbReference type="PANTHER" id="PTHR24305:SF166">
    <property type="entry name" value="CYTOCHROME P450 12A4, MITOCHONDRIAL-RELATED"/>
    <property type="match status" value="1"/>
</dbReference>
<dbReference type="Pfam" id="PF00067">
    <property type="entry name" value="p450"/>
    <property type="match status" value="1"/>
</dbReference>
<keyword evidence="11" id="KW-1185">Reference proteome</keyword>
<dbReference type="InterPro" id="IPR050121">
    <property type="entry name" value="Cytochrome_P450_monoxygenase"/>
</dbReference>
<gene>
    <name evidence="10" type="ORF">S7711_03988</name>
</gene>
<evidence type="ECO:0000256" key="1">
    <source>
        <dbReference type="ARBA" id="ARBA00001971"/>
    </source>
</evidence>
<dbReference type="AlphaFoldDB" id="A0A084AXE1"/>
<evidence type="ECO:0000256" key="5">
    <source>
        <dbReference type="ARBA" id="ARBA00022723"/>
    </source>
</evidence>
<evidence type="ECO:0000313" key="11">
    <source>
        <dbReference type="Proteomes" id="UP000028045"/>
    </source>
</evidence>
<comment type="similarity">
    <text evidence="3 8">Belongs to the cytochrome P450 family.</text>
</comment>
<dbReference type="GO" id="GO:0016705">
    <property type="term" value="F:oxidoreductase activity, acting on paired donors, with incorporation or reduction of molecular oxygen"/>
    <property type="evidence" value="ECO:0007669"/>
    <property type="project" value="InterPro"/>
</dbReference>
<organism evidence="10 11">
    <name type="scientific">Stachybotrys chartarum (strain CBS 109288 / IBT 7711)</name>
    <name type="common">Toxic black mold</name>
    <name type="synonym">Stilbospora chartarum</name>
    <dbReference type="NCBI Taxonomy" id="1280523"/>
    <lineage>
        <taxon>Eukaryota</taxon>
        <taxon>Fungi</taxon>
        <taxon>Dikarya</taxon>
        <taxon>Ascomycota</taxon>
        <taxon>Pezizomycotina</taxon>
        <taxon>Sordariomycetes</taxon>
        <taxon>Hypocreomycetidae</taxon>
        <taxon>Hypocreales</taxon>
        <taxon>Stachybotryaceae</taxon>
        <taxon>Stachybotrys</taxon>
    </lineage>
</organism>
<dbReference type="InterPro" id="IPR001128">
    <property type="entry name" value="Cyt_P450"/>
</dbReference>
<evidence type="ECO:0000256" key="3">
    <source>
        <dbReference type="ARBA" id="ARBA00010617"/>
    </source>
</evidence>
<accession>A0A084AXE1</accession>
<keyword evidence="8" id="KW-0560">Oxidoreductase</keyword>
<dbReference type="Gene3D" id="1.10.630.10">
    <property type="entry name" value="Cytochrome P450"/>
    <property type="match status" value="1"/>
</dbReference>
<keyword evidence="6 7" id="KW-0408">Iron</keyword>
<dbReference type="CDD" id="cd11070">
    <property type="entry name" value="CYP56-like"/>
    <property type="match status" value="1"/>
</dbReference>
<evidence type="ECO:0000256" key="2">
    <source>
        <dbReference type="ARBA" id="ARBA00004685"/>
    </source>
</evidence>
<proteinExistence type="inferred from homology"/>
<evidence type="ECO:0000256" key="7">
    <source>
        <dbReference type="PIRSR" id="PIRSR602401-1"/>
    </source>
</evidence>
<reference evidence="10 11" key="1">
    <citation type="journal article" date="2014" name="BMC Genomics">
        <title>Comparative genome sequencing reveals chemotype-specific gene clusters in the toxigenic black mold Stachybotrys.</title>
        <authorList>
            <person name="Semeiks J."/>
            <person name="Borek D."/>
            <person name="Otwinowski Z."/>
            <person name="Grishin N.V."/>
        </authorList>
    </citation>
    <scope>NUCLEOTIDE SEQUENCE [LARGE SCALE GENOMIC DNA]</scope>
    <source>
        <strain evidence="11">CBS 109288 / IBT 7711</strain>
    </source>
</reference>
<dbReference type="GO" id="GO:0020037">
    <property type="term" value="F:heme binding"/>
    <property type="evidence" value="ECO:0007669"/>
    <property type="project" value="InterPro"/>
</dbReference>
<dbReference type="EMBL" id="KL648500">
    <property type="protein sequence ID" value="KEY69970.1"/>
    <property type="molecule type" value="Genomic_DNA"/>
</dbReference>
<comment type="pathway">
    <text evidence="2">Mycotoxin biosynthesis.</text>
</comment>
<evidence type="ECO:0000313" key="10">
    <source>
        <dbReference type="EMBL" id="KEY69970.1"/>
    </source>
</evidence>